<sequence length="136" mass="15977">MKIEMILLCLFFSLYTYKKENIHFSDSKEDNLAKKQILDTVISTKKDSLLEQDLLYLKNVAYCLCVGNVNTKILKTHPNKYKIFRDDSAIAYASMANILDYELFLRNKSLNNMIEIGIKNYIRQNLQKKSLIMTFF</sequence>
<protein>
    <submittedName>
        <fullName evidence="1">Uncharacterized protein</fullName>
    </submittedName>
</protein>
<dbReference type="EMBL" id="JAGDYP010000001">
    <property type="protein sequence ID" value="MBO1882871.1"/>
    <property type="molecule type" value="Genomic_DNA"/>
</dbReference>
<dbReference type="Proteomes" id="UP000681610">
    <property type="component" value="Unassembled WGS sequence"/>
</dbReference>
<organism evidence="1 2">
    <name type="scientific">Capnocytophaga bilenii</name>
    <dbReference type="NCBI Taxonomy" id="2819369"/>
    <lineage>
        <taxon>Bacteria</taxon>
        <taxon>Pseudomonadati</taxon>
        <taxon>Bacteroidota</taxon>
        <taxon>Flavobacteriia</taxon>
        <taxon>Flavobacteriales</taxon>
        <taxon>Flavobacteriaceae</taxon>
        <taxon>Capnocytophaga</taxon>
    </lineage>
</organism>
<name>A0ABS3PU55_9FLAO</name>
<keyword evidence="2" id="KW-1185">Reference proteome</keyword>
<reference evidence="1 2" key="1">
    <citation type="submission" date="2021-03" db="EMBL/GenBank/DDBJ databases">
        <title>Isolation and description of Capnocytophaga bilenii sp. nov., a novel Capnocytophaga species, isolated from a gingivitis subject.</title>
        <authorList>
            <person name="Antezack A."/>
            <person name="Monnet-Corti V."/>
            <person name="La Scola B."/>
        </authorList>
    </citation>
    <scope>NUCLEOTIDE SEQUENCE [LARGE SCALE GENOMIC DNA]</scope>
    <source>
        <strain evidence="1 2">Marseille-Q4570</strain>
    </source>
</reference>
<accession>A0ABS3PU55</accession>
<comment type="caution">
    <text evidence="1">The sequence shown here is derived from an EMBL/GenBank/DDBJ whole genome shotgun (WGS) entry which is preliminary data.</text>
</comment>
<proteinExistence type="predicted"/>
<dbReference type="RefSeq" id="WP_208057369.1">
    <property type="nucleotide sequence ID" value="NZ_JAGDYP010000001.1"/>
</dbReference>
<gene>
    <name evidence="1" type="ORF">J4N46_00050</name>
</gene>
<evidence type="ECO:0000313" key="2">
    <source>
        <dbReference type="Proteomes" id="UP000681610"/>
    </source>
</evidence>
<evidence type="ECO:0000313" key="1">
    <source>
        <dbReference type="EMBL" id="MBO1882871.1"/>
    </source>
</evidence>